<evidence type="ECO:0000313" key="3">
    <source>
        <dbReference type="Proteomes" id="UP000034601"/>
    </source>
</evidence>
<proteinExistence type="predicted"/>
<dbReference type="AlphaFoldDB" id="A0A0G0U1G2"/>
<evidence type="ECO:0000256" key="1">
    <source>
        <dbReference type="SAM" id="Coils"/>
    </source>
</evidence>
<evidence type="ECO:0000313" key="2">
    <source>
        <dbReference type="EMBL" id="KKR82948.1"/>
    </source>
</evidence>
<dbReference type="Proteomes" id="UP000034601">
    <property type="component" value="Unassembled WGS sequence"/>
</dbReference>
<comment type="caution">
    <text evidence="2">The sequence shown here is derived from an EMBL/GenBank/DDBJ whole genome shotgun (WGS) entry which is preliminary data.</text>
</comment>
<organism evidence="2 3">
    <name type="scientific">Candidatus Daviesbacteria bacterium GW2011_GWA2_40_9</name>
    <dbReference type="NCBI Taxonomy" id="1618424"/>
    <lineage>
        <taxon>Bacteria</taxon>
        <taxon>Candidatus Daviesiibacteriota</taxon>
    </lineage>
</organism>
<dbReference type="EMBL" id="LCAB01000008">
    <property type="protein sequence ID" value="KKR82948.1"/>
    <property type="molecule type" value="Genomic_DNA"/>
</dbReference>
<keyword evidence="1" id="KW-0175">Coiled coil</keyword>
<name>A0A0G0U1G2_9BACT</name>
<sequence length="109" mass="12403">MTDEDIKKIKLVFQEEIKPLHGEVAKLKQKLDESNIERLKANNNLRDLSKDLARLDSNIESLGEKIDALTVDVVDLQQTTGAIWDKISLESDKAKREIDEIKEHLGLPI</sequence>
<protein>
    <submittedName>
        <fullName evidence="2">Uncharacterized protein</fullName>
    </submittedName>
</protein>
<accession>A0A0G0U1G2</accession>
<feature type="coiled-coil region" evidence="1">
    <location>
        <begin position="24"/>
        <end position="79"/>
    </location>
</feature>
<reference evidence="2 3" key="1">
    <citation type="journal article" date="2015" name="Nature">
        <title>rRNA introns, odd ribosomes, and small enigmatic genomes across a large radiation of phyla.</title>
        <authorList>
            <person name="Brown C.T."/>
            <person name="Hug L.A."/>
            <person name="Thomas B.C."/>
            <person name="Sharon I."/>
            <person name="Castelle C.J."/>
            <person name="Singh A."/>
            <person name="Wilkins M.J."/>
            <person name="Williams K.H."/>
            <person name="Banfield J.F."/>
        </authorList>
    </citation>
    <scope>NUCLEOTIDE SEQUENCE [LARGE SCALE GENOMIC DNA]</scope>
</reference>
<gene>
    <name evidence="2" type="ORF">UU29_C0008G0057</name>
</gene>